<dbReference type="GO" id="GO:0003756">
    <property type="term" value="F:protein disulfide isomerase activity"/>
    <property type="evidence" value="ECO:0007669"/>
    <property type="project" value="TreeGrafter"/>
</dbReference>
<accession>A0AAD7UDW6</accession>
<dbReference type="InterPro" id="IPR017937">
    <property type="entry name" value="Thioredoxin_CS"/>
</dbReference>
<dbReference type="InterPro" id="IPR036249">
    <property type="entry name" value="Thioredoxin-like_sf"/>
</dbReference>
<sequence>MMICRVLLLLFFFFVVAGAILEEGVLVLKSGNFENRINERFESGIMVMFYAPWCGHCQKFKPEYEDAAQLLAEEGTTLAKIDAVEHKDIATKYEIASYPTFKWFKAGRVVDLQITDEESVLSAARRLREEKCKPIEDFDQAANATGVRVVGFFKSPKTKQAKIFLRVADEFRYPIEFFVGKSELKTTAAERTNMTTMGQVVMLKPYDEDATTNVKDKKQLTRWLEREMMPIVVPFLPEYQNMIFSGPVQMHCIIALDEGDVLPSAYYEVAKQNRGKVLHVVMVKAEDAEDIWEFFKIETTPTVVMSDMTEVSEANPRGIQVKFQEELTVENLAKFEEPYAARMIARRAGLDPKMAEIMAEPKLQEMLKDPKMGTMFQIMGMPKKLVDIYRSAEL</sequence>
<dbReference type="PRINTS" id="PR00421">
    <property type="entry name" value="THIOREDOXIN"/>
</dbReference>
<reference evidence="4" key="1">
    <citation type="submission" date="2023-01" db="EMBL/GenBank/DDBJ databases">
        <title>Metagenome sequencing of chrysophaentin producing Chrysophaeum taylorii.</title>
        <authorList>
            <person name="Davison J."/>
            <person name="Bewley C."/>
        </authorList>
    </citation>
    <scope>NUCLEOTIDE SEQUENCE</scope>
    <source>
        <strain evidence="4">NIES-1699</strain>
    </source>
</reference>
<dbReference type="PANTHER" id="PTHR18929">
    <property type="entry name" value="PROTEIN DISULFIDE ISOMERASE"/>
    <property type="match status" value="1"/>
</dbReference>
<name>A0AAD7UDW6_9STRA</name>
<dbReference type="Gene3D" id="3.40.30.10">
    <property type="entry name" value="Glutaredoxin"/>
    <property type="match status" value="3"/>
</dbReference>
<protein>
    <recommendedName>
        <fullName evidence="3">Thioredoxin domain-containing protein</fullName>
    </recommendedName>
</protein>
<dbReference type="SUPFAM" id="SSF52833">
    <property type="entry name" value="Thioredoxin-like"/>
    <property type="match status" value="3"/>
</dbReference>
<evidence type="ECO:0000256" key="2">
    <source>
        <dbReference type="SAM" id="SignalP"/>
    </source>
</evidence>
<organism evidence="4 5">
    <name type="scientific">Chrysophaeum taylorii</name>
    <dbReference type="NCBI Taxonomy" id="2483200"/>
    <lineage>
        <taxon>Eukaryota</taxon>
        <taxon>Sar</taxon>
        <taxon>Stramenopiles</taxon>
        <taxon>Ochrophyta</taxon>
        <taxon>Pelagophyceae</taxon>
        <taxon>Pelagomonadales</taxon>
        <taxon>Pelagomonadaceae</taxon>
        <taxon>Chrysophaeum</taxon>
    </lineage>
</organism>
<feature type="domain" description="Thioredoxin" evidence="3">
    <location>
        <begin position="15"/>
        <end position="129"/>
    </location>
</feature>
<dbReference type="Pfam" id="PF13848">
    <property type="entry name" value="Thioredoxin_6"/>
    <property type="match status" value="1"/>
</dbReference>
<keyword evidence="5" id="KW-1185">Reference proteome</keyword>
<dbReference type="CDD" id="cd02981">
    <property type="entry name" value="PDI_b_family"/>
    <property type="match status" value="1"/>
</dbReference>
<evidence type="ECO:0000256" key="1">
    <source>
        <dbReference type="ARBA" id="ARBA00006347"/>
    </source>
</evidence>
<dbReference type="AlphaFoldDB" id="A0AAD7UDW6"/>
<comment type="caution">
    <text evidence="4">The sequence shown here is derived from an EMBL/GenBank/DDBJ whole genome shotgun (WGS) entry which is preliminary data.</text>
</comment>
<dbReference type="PROSITE" id="PS00194">
    <property type="entry name" value="THIOREDOXIN_1"/>
    <property type="match status" value="1"/>
</dbReference>
<feature type="chain" id="PRO_5041981786" description="Thioredoxin domain-containing protein" evidence="2">
    <location>
        <begin position="19"/>
        <end position="394"/>
    </location>
</feature>
<dbReference type="GO" id="GO:0034976">
    <property type="term" value="P:response to endoplasmic reticulum stress"/>
    <property type="evidence" value="ECO:0007669"/>
    <property type="project" value="TreeGrafter"/>
</dbReference>
<dbReference type="GO" id="GO:0005783">
    <property type="term" value="C:endoplasmic reticulum"/>
    <property type="evidence" value="ECO:0007669"/>
    <property type="project" value="TreeGrafter"/>
</dbReference>
<gene>
    <name evidence="4" type="ORF">CTAYLR_003974</name>
</gene>
<evidence type="ECO:0000313" key="4">
    <source>
        <dbReference type="EMBL" id="KAJ8603440.1"/>
    </source>
</evidence>
<dbReference type="GO" id="GO:0006457">
    <property type="term" value="P:protein folding"/>
    <property type="evidence" value="ECO:0007669"/>
    <property type="project" value="TreeGrafter"/>
</dbReference>
<dbReference type="PROSITE" id="PS51352">
    <property type="entry name" value="THIOREDOXIN_2"/>
    <property type="match status" value="1"/>
</dbReference>
<evidence type="ECO:0000259" key="3">
    <source>
        <dbReference type="PROSITE" id="PS51352"/>
    </source>
</evidence>
<dbReference type="CDD" id="cd02961">
    <property type="entry name" value="PDI_a_family"/>
    <property type="match status" value="1"/>
</dbReference>
<keyword evidence="2" id="KW-0732">Signal</keyword>
<dbReference type="PANTHER" id="PTHR18929:SF240">
    <property type="entry name" value="PROTEIN DISULFIDE-ISOMERASE"/>
    <property type="match status" value="1"/>
</dbReference>
<dbReference type="InterPro" id="IPR013766">
    <property type="entry name" value="Thioredoxin_domain"/>
</dbReference>
<dbReference type="Proteomes" id="UP001230188">
    <property type="component" value="Unassembled WGS sequence"/>
</dbReference>
<dbReference type="Pfam" id="PF00085">
    <property type="entry name" value="Thioredoxin"/>
    <property type="match status" value="1"/>
</dbReference>
<evidence type="ECO:0000313" key="5">
    <source>
        <dbReference type="Proteomes" id="UP001230188"/>
    </source>
</evidence>
<comment type="similarity">
    <text evidence="1">Belongs to the protein disulfide isomerase family.</text>
</comment>
<dbReference type="EMBL" id="JAQMWT010000351">
    <property type="protein sequence ID" value="KAJ8603440.1"/>
    <property type="molecule type" value="Genomic_DNA"/>
</dbReference>
<proteinExistence type="inferred from homology"/>
<feature type="signal peptide" evidence="2">
    <location>
        <begin position="1"/>
        <end position="18"/>
    </location>
</feature>